<evidence type="ECO:0000313" key="2">
    <source>
        <dbReference type="EMBL" id="KZS99238.1"/>
    </source>
</evidence>
<feature type="region of interest" description="Disordered" evidence="1">
    <location>
        <begin position="1"/>
        <end position="37"/>
    </location>
</feature>
<evidence type="ECO:0000313" key="3">
    <source>
        <dbReference type="Proteomes" id="UP000076722"/>
    </source>
</evidence>
<feature type="compositionally biased region" description="Low complexity" evidence="1">
    <location>
        <begin position="98"/>
        <end position="107"/>
    </location>
</feature>
<evidence type="ECO:0000256" key="1">
    <source>
        <dbReference type="SAM" id="MobiDB-lite"/>
    </source>
</evidence>
<dbReference type="EMBL" id="KV419394">
    <property type="protein sequence ID" value="KZS99238.1"/>
    <property type="molecule type" value="Genomic_DNA"/>
</dbReference>
<organism evidence="2 3">
    <name type="scientific">Sistotremastrum niveocremeum HHB9708</name>
    <dbReference type="NCBI Taxonomy" id="1314777"/>
    <lineage>
        <taxon>Eukaryota</taxon>
        <taxon>Fungi</taxon>
        <taxon>Dikarya</taxon>
        <taxon>Basidiomycota</taxon>
        <taxon>Agaricomycotina</taxon>
        <taxon>Agaricomycetes</taxon>
        <taxon>Sistotremastrales</taxon>
        <taxon>Sistotremastraceae</taxon>
        <taxon>Sertulicium</taxon>
        <taxon>Sertulicium niveocremeum</taxon>
    </lineage>
</organism>
<protein>
    <submittedName>
        <fullName evidence="2">Uncharacterized protein</fullName>
    </submittedName>
</protein>
<name>A0A165ALV6_9AGAM</name>
<feature type="region of interest" description="Disordered" evidence="1">
    <location>
        <begin position="62"/>
        <end position="154"/>
    </location>
</feature>
<keyword evidence="3" id="KW-1185">Reference proteome</keyword>
<dbReference type="STRING" id="1314777.A0A165ALV6"/>
<feature type="region of interest" description="Disordered" evidence="1">
    <location>
        <begin position="180"/>
        <end position="204"/>
    </location>
</feature>
<dbReference type="AlphaFoldDB" id="A0A165ALV6"/>
<proteinExistence type="predicted"/>
<accession>A0A165ALV6</accession>
<feature type="compositionally biased region" description="Low complexity" evidence="1">
    <location>
        <begin position="62"/>
        <end position="81"/>
    </location>
</feature>
<sequence>MDVNGSASRKPSGSSSHSAGHSPNASPGAAASRRLASGGSGTLFGIGMKNLNNGWQVWPPGATSNAQRAASASSSVSNVEAGGPGSESLSRQLGEQWSAPRPAASSAWDMAGNGLDANGSPHKKDSGQLLARQRQATTPHATALSTPRSVSLPSAGEELAHSLLESDDRQGKGLSQQRFDNTANKTFSTNASPQNKPSPYTHSSFQYPNVSSLYASNGTSGYDLNGSAPMDEVTQGLRAMTVQDPYNSSFRVDQNLNNVQNGHISLPQQIRPPVPPVRAPSYNTYPQQSEFPTTYYGNGPDNNIYVSPHQSNSVPSFGGGYPTLASQPHAHGSHEQQATPPMYFEYQNHGRISSAPYYYGHQPVLYHAATPHSPVPPVQMPAMMAPMGTYKDKKRDFGVRSLE</sequence>
<gene>
    <name evidence="2" type="ORF">SISNIDRAFT_17417</name>
</gene>
<dbReference type="Proteomes" id="UP000076722">
    <property type="component" value="Unassembled WGS sequence"/>
</dbReference>
<reference evidence="2 3" key="1">
    <citation type="journal article" date="2016" name="Mol. Biol. Evol.">
        <title>Comparative Genomics of Early-Diverging Mushroom-Forming Fungi Provides Insights into the Origins of Lignocellulose Decay Capabilities.</title>
        <authorList>
            <person name="Nagy L.G."/>
            <person name="Riley R."/>
            <person name="Tritt A."/>
            <person name="Adam C."/>
            <person name="Daum C."/>
            <person name="Floudas D."/>
            <person name="Sun H."/>
            <person name="Yadav J.S."/>
            <person name="Pangilinan J."/>
            <person name="Larsson K.H."/>
            <person name="Matsuura K."/>
            <person name="Barry K."/>
            <person name="Labutti K."/>
            <person name="Kuo R."/>
            <person name="Ohm R.A."/>
            <person name="Bhattacharya S.S."/>
            <person name="Shirouzu T."/>
            <person name="Yoshinaga Y."/>
            <person name="Martin F.M."/>
            <person name="Grigoriev I.V."/>
            <person name="Hibbett D.S."/>
        </authorList>
    </citation>
    <scope>NUCLEOTIDE SEQUENCE [LARGE SCALE GENOMIC DNA]</scope>
    <source>
        <strain evidence="2 3">HHB9708</strain>
    </source>
</reference>
<feature type="compositionally biased region" description="Polar residues" evidence="1">
    <location>
        <begin position="134"/>
        <end position="152"/>
    </location>
</feature>